<evidence type="ECO:0000313" key="3">
    <source>
        <dbReference type="Proteomes" id="UP001160519"/>
    </source>
</evidence>
<dbReference type="PANTHER" id="PTHR23419:SF8">
    <property type="entry name" value="FI09726P"/>
    <property type="match status" value="1"/>
</dbReference>
<keyword evidence="3" id="KW-1185">Reference proteome</keyword>
<name>A0AA43TKP2_9GAMM</name>
<dbReference type="Gene3D" id="3.30.70.120">
    <property type="match status" value="1"/>
</dbReference>
<sequence length="109" mass="12442">MPADHLIIFCTCPDKDTAEKIARLLVETNIAACVNILPGMTSLYKWEGKIESAQEHLLLIKAHKEHYQTIESTLRTHHPYDLPEIIAAPIERGLPEYLHWIDSCHSSKK</sequence>
<dbReference type="AlphaFoldDB" id="A0AA43TKP2"/>
<dbReference type="InterPro" id="IPR011322">
    <property type="entry name" value="N-reg_PII-like_a/b"/>
</dbReference>
<reference evidence="2" key="1">
    <citation type="submission" date="2023-01" db="EMBL/GenBank/DDBJ databases">
        <title>Biogeochemical cycle of methane in antarctic sediments.</title>
        <authorList>
            <person name="Roldan D.M."/>
            <person name="Menes R.J."/>
        </authorList>
    </citation>
    <scope>NUCLEOTIDE SEQUENCE [LARGE SCALE GENOMIC DNA]</scope>
    <source>
        <strain evidence="2">K-2018 MAG008</strain>
    </source>
</reference>
<dbReference type="GO" id="GO:0010038">
    <property type="term" value="P:response to metal ion"/>
    <property type="evidence" value="ECO:0007669"/>
    <property type="project" value="InterPro"/>
</dbReference>
<dbReference type="Pfam" id="PF03091">
    <property type="entry name" value="CutA1"/>
    <property type="match status" value="1"/>
</dbReference>
<proteinExistence type="inferred from homology"/>
<dbReference type="PANTHER" id="PTHR23419">
    <property type="entry name" value="DIVALENT CATION TOLERANCE CUTA-RELATED"/>
    <property type="match status" value="1"/>
</dbReference>
<accession>A0AA43TKP2</accession>
<comment type="caution">
    <text evidence="2">The sequence shown here is derived from an EMBL/GenBank/DDBJ whole genome shotgun (WGS) entry which is preliminary data.</text>
</comment>
<gene>
    <name evidence="2" type="ORF">PSU93_03720</name>
</gene>
<evidence type="ECO:0000313" key="2">
    <source>
        <dbReference type="EMBL" id="MDI1230242.1"/>
    </source>
</evidence>
<organism evidence="2 3">
    <name type="scientific">Candidatus Methylobacter titanis</name>
    <dbReference type="NCBI Taxonomy" id="3053457"/>
    <lineage>
        <taxon>Bacteria</taxon>
        <taxon>Pseudomonadati</taxon>
        <taxon>Pseudomonadota</taxon>
        <taxon>Gammaproteobacteria</taxon>
        <taxon>Methylococcales</taxon>
        <taxon>Methylococcaceae</taxon>
        <taxon>Methylobacter</taxon>
    </lineage>
</organism>
<protein>
    <submittedName>
        <fullName evidence="2">Divalent-cation tolerance protein CutA</fullName>
    </submittedName>
</protein>
<dbReference type="InterPro" id="IPR004323">
    <property type="entry name" value="Ion_tolerance_CutA"/>
</dbReference>
<dbReference type="InterPro" id="IPR015867">
    <property type="entry name" value="N-reg_PII/ATP_PRibTrfase_C"/>
</dbReference>
<dbReference type="Proteomes" id="UP001160519">
    <property type="component" value="Unassembled WGS sequence"/>
</dbReference>
<dbReference type="GO" id="GO:0005507">
    <property type="term" value="F:copper ion binding"/>
    <property type="evidence" value="ECO:0007669"/>
    <property type="project" value="TreeGrafter"/>
</dbReference>
<evidence type="ECO:0000256" key="1">
    <source>
        <dbReference type="ARBA" id="ARBA00010169"/>
    </source>
</evidence>
<comment type="similarity">
    <text evidence="1">Belongs to the CutA family.</text>
</comment>
<dbReference type="EMBL" id="JAQSDF010000006">
    <property type="protein sequence ID" value="MDI1230242.1"/>
    <property type="molecule type" value="Genomic_DNA"/>
</dbReference>
<dbReference type="SUPFAM" id="SSF54913">
    <property type="entry name" value="GlnB-like"/>
    <property type="match status" value="1"/>
</dbReference>